<proteinExistence type="predicted"/>
<dbReference type="Proteomes" id="UP001189429">
    <property type="component" value="Unassembled WGS sequence"/>
</dbReference>
<evidence type="ECO:0000313" key="3">
    <source>
        <dbReference type="Proteomes" id="UP001189429"/>
    </source>
</evidence>
<feature type="region of interest" description="Disordered" evidence="1">
    <location>
        <begin position="137"/>
        <end position="176"/>
    </location>
</feature>
<accession>A0ABN9Q065</accession>
<organism evidence="2 3">
    <name type="scientific">Prorocentrum cordatum</name>
    <dbReference type="NCBI Taxonomy" id="2364126"/>
    <lineage>
        <taxon>Eukaryota</taxon>
        <taxon>Sar</taxon>
        <taxon>Alveolata</taxon>
        <taxon>Dinophyceae</taxon>
        <taxon>Prorocentrales</taxon>
        <taxon>Prorocentraceae</taxon>
        <taxon>Prorocentrum</taxon>
    </lineage>
</organism>
<name>A0ABN9Q065_9DINO</name>
<reference evidence="2" key="1">
    <citation type="submission" date="2023-10" db="EMBL/GenBank/DDBJ databases">
        <authorList>
            <person name="Chen Y."/>
            <person name="Shah S."/>
            <person name="Dougan E. K."/>
            <person name="Thang M."/>
            <person name="Chan C."/>
        </authorList>
    </citation>
    <scope>NUCLEOTIDE SEQUENCE [LARGE SCALE GENOMIC DNA]</scope>
</reference>
<evidence type="ECO:0000313" key="2">
    <source>
        <dbReference type="EMBL" id="CAK0797537.1"/>
    </source>
</evidence>
<gene>
    <name evidence="2" type="ORF">PCOR1329_LOCUS6583</name>
</gene>
<evidence type="ECO:0000256" key="1">
    <source>
        <dbReference type="SAM" id="MobiDB-lite"/>
    </source>
</evidence>
<comment type="caution">
    <text evidence="2">The sequence shown here is derived from an EMBL/GenBank/DDBJ whole genome shotgun (WGS) entry which is preliminary data.</text>
</comment>
<sequence>MRLHAAHSYAMPCDAQVRHAVQSCAVLGHATSPAPTHQHGAALHDQQVGLRPDKRGQGAGNGAYQRSVVWVGVQSAPGRRWKRCQGRPSPTEEIRADLRRFVLMRSRAPPRWGHNNRDAIAVGCFLRIVHRLRFGPTMQSSHGRAAAARSRHNRRKEERQEGSGERAADVQGVQRA</sequence>
<feature type="compositionally biased region" description="Basic and acidic residues" evidence="1">
    <location>
        <begin position="155"/>
        <end position="168"/>
    </location>
</feature>
<keyword evidence="3" id="KW-1185">Reference proteome</keyword>
<protein>
    <submittedName>
        <fullName evidence="2">Uncharacterized protein</fullName>
    </submittedName>
</protein>
<dbReference type="EMBL" id="CAUYUJ010001769">
    <property type="protein sequence ID" value="CAK0797537.1"/>
    <property type="molecule type" value="Genomic_DNA"/>
</dbReference>